<dbReference type="Proteomes" id="UP000233276">
    <property type="component" value="Chromosome"/>
</dbReference>
<organism evidence="2 3">
    <name type="scientific">Microbacterium hominis</name>
    <dbReference type="NCBI Taxonomy" id="162426"/>
    <lineage>
        <taxon>Bacteria</taxon>
        <taxon>Bacillati</taxon>
        <taxon>Actinomycetota</taxon>
        <taxon>Actinomycetes</taxon>
        <taxon>Micrococcales</taxon>
        <taxon>Microbacteriaceae</taxon>
        <taxon>Microbacterium</taxon>
    </lineage>
</organism>
<feature type="transmembrane region" description="Helical" evidence="1">
    <location>
        <begin position="141"/>
        <end position="162"/>
    </location>
</feature>
<evidence type="ECO:0000256" key="1">
    <source>
        <dbReference type="SAM" id="Phobius"/>
    </source>
</evidence>
<keyword evidence="1" id="KW-0472">Membrane</keyword>
<accession>A0A2K9D5I0</accession>
<evidence type="ECO:0000313" key="2">
    <source>
        <dbReference type="EMBL" id="AUG28920.1"/>
    </source>
</evidence>
<sequence>MITAVTVMTTAVTDTTVENVTLHLFALAPATIGLCCLAADRRRARAGELATALLMLVAMADAAVTRLVPVVWWVAMLLAGAIALSAAGGRRRGSGRSADAVRMPMGLHAAAGMVVMAALMLAMTGGGVADAAHHHGASAPALAPVGVALAGAYVLGSVRVAVRARTALDRGQYAAMAASVGLMSLALVV</sequence>
<feature type="transmembrane region" description="Helical" evidence="1">
    <location>
        <begin position="20"/>
        <end position="39"/>
    </location>
</feature>
<proteinExistence type="predicted"/>
<dbReference type="AlphaFoldDB" id="A0A2K9D5I0"/>
<feature type="transmembrane region" description="Helical" evidence="1">
    <location>
        <begin position="70"/>
        <end position="88"/>
    </location>
</feature>
<protein>
    <recommendedName>
        <fullName evidence="4">DUF5134 domain-containing protein</fullName>
    </recommendedName>
</protein>
<keyword evidence="1" id="KW-0812">Transmembrane</keyword>
<gene>
    <name evidence="2" type="ORF">CXR34_05165</name>
</gene>
<dbReference type="KEGG" id="mhos:CXR34_05165"/>
<evidence type="ECO:0008006" key="4">
    <source>
        <dbReference type="Google" id="ProtNLM"/>
    </source>
</evidence>
<reference evidence="2 3" key="1">
    <citation type="submission" date="2017-12" db="EMBL/GenBank/DDBJ databases">
        <title>Isolation and characterization of estrogens degradatiion strain Microbacterium hominis SJTG1.</title>
        <authorList>
            <person name="Xiong W."/>
            <person name="Yin C."/>
            <person name="Zheng D."/>
            <person name="Liang R."/>
        </authorList>
    </citation>
    <scope>NUCLEOTIDE SEQUENCE [LARGE SCALE GENOMIC DNA]</scope>
    <source>
        <strain evidence="2 3">SJTG1</strain>
    </source>
</reference>
<keyword evidence="1" id="KW-1133">Transmembrane helix</keyword>
<dbReference type="EMBL" id="CP025299">
    <property type="protein sequence ID" value="AUG28920.1"/>
    <property type="molecule type" value="Genomic_DNA"/>
</dbReference>
<feature type="transmembrane region" description="Helical" evidence="1">
    <location>
        <begin position="109"/>
        <end position="129"/>
    </location>
</feature>
<name>A0A2K9D5I0_9MICO</name>
<evidence type="ECO:0000313" key="3">
    <source>
        <dbReference type="Proteomes" id="UP000233276"/>
    </source>
</evidence>
<feature type="transmembrane region" description="Helical" evidence="1">
    <location>
        <begin position="46"/>
        <end position="64"/>
    </location>
</feature>